<accession>A0ABQ8V1L4</accession>
<reference evidence="1" key="1">
    <citation type="submission" date="2022-08" db="EMBL/GenBank/DDBJ databases">
        <title>A Global Phylogenomic Analysis of the Shiitake Genus Lentinula.</title>
        <authorList>
            <consortium name="DOE Joint Genome Institute"/>
            <person name="Sierra-Patev S."/>
            <person name="Min B."/>
            <person name="Naranjo-Ortiz M."/>
            <person name="Looney B."/>
            <person name="Konkel Z."/>
            <person name="Slot J.C."/>
            <person name="Sakamoto Y."/>
            <person name="Steenwyk J.L."/>
            <person name="Rokas A."/>
            <person name="Carro J."/>
            <person name="Camarero S."/>
            <person name="Ferreira P."/>
            <person name="Molpeceres G."/>
            <person name="Ruiz-Duenas F.J."/>
            <person name="Serrano A."/>
            <person name="Henrissat B."/>
            <person name="Drula E."/>
            <person name="Hughes K.W."/>
            <person name="Mata J.L."/>
            <person name="Ishikawa N.K."/>
            <person name="Vargas-Isla R."/>
            <person name="Ushijima S."/>
            <person name="Smith C.A."/>
            <person name="Ahrendt S."/>
            <person name="Andreopoulos W."/>
            <person name="He G."/>
            <person name="Labutti K."/>
            <person name="Lipzen A."/>
            <person name="Ng V."/>
            <person name="Riley R."/>
            <person name="Sandor L."/>
            <person name="Barry K."/>
            <person name="Martinez A.T."/>
            <person name="Xiao Y."/>
            <person name="Gibbons J.G."/>
            <person name="Terashima K."/>
            <person name="Grigoriev I.V."/>
            <person name="Hibbett D.S."/>
        </authorList>
    </citation>
    <scope>NUCLEOTIDE SEQUENCE</scope>
    <source>
        <strain evidence="1">RHP3577 ss4</strain>
    </source>
</reference>
<comment type="caution">
    <text evidence="1">The sequence shown here is derived from an EMBL/GenBank/DDBJ whole genome shotgun (WGS) entry which is preliminary data.</text>
</comment>
<organism evidence="1 2">
    <name type="scientific">Lentinula lateritia</name>
    <dbReference type="NCBI Taxonomy" id="40482"/>
    <lineage>
        <taxon>Eukaryota</taxon>
        <taxon>Fungi</taxon>
        <taxon>Dikarya</taxon>
        <taxon>Basidiomycota</taxon>
        <taxon>Agaricomycotina</taxon>
        <taxon>Agaricomycetes</taxon>
        <taxon>Agaricomycetidae</taxon>
        <taxon>Agaricales</taxon>
        <taxon>Marasmiineae</taxon>
        <taxon>Omphalotaceae</taxon>
        <taxon>Lentinula</taxon>
    </lineage>
</organism>
<gene>
    <name evidence="1" type="ORF">C8R41DRAFT_925056</name>
</gene>
<dbReference type="EMBL" id="JANVFT010000095">
    <property type="protein sequence ID" value="KAJ4469617.1"/>
    <property type="molecule type" value="Genomic_DNA"/>
</dbReference>
<evidence type="ECO:0000313" key="2">
    <source>
        <dbReference type="Proteomes" id="UP001150217"/>
    </source>
</evidence>
<protein>
    <submittedName>
        <fullName evidence="1">Uncharacterized protein</fullName>
    </submittedName>
</protein>
<sequence length="127" mass="14171">MNILVCLWELPPMGTFVEGSLRSVIDSGAPAGVLTAPVTVPDIRLTGLADARWLVSRKRTRNLFDLANLWKKEVFQRMDVDTATNIAQGIPSDNYLDDVEMEDIQNKGDRPVPGDLEYIHYGHAMES</sequence>
<proteinExistence type="predicted"/>
<dbReference type="Proteomes" id="UP001150217">
    <property type="component" value="Unassembled WGS sequence"/>
</dbReference>
<evidence type="ECO:0000313" key="1">
    <source>
        <dbReference type="EMBL" id="KAJ4469617.1"/>
    </source>
</evidence>
<name>A0ABQ8V1L4_9AGAR</name>
<keyword evidence="2" id="KW-1185">Reference proteome</keyword>